<dbReference type="SUPFAM" id="SSF143100">
    <property type="entry name" value="TTHA1013/TTHA0281-like"/>
    <property type="match status" value="1"/>
</dbReference>
<dbReference type="Proteomes" id="UP000010795">
    <property type="component" value="Plasmid pTHECO01"/>
</dbReference>
<gene>
    <name evidence="1" type="ordered locus">Theco_4060</name>
</gene>
<accession>L0EJU5</accession>
<dbReference type="HOGENOM" id="CLU_2636865_0_0_9"/>
<name>L0EJU5_THECK</name>
<reference evidence="2" key="1">
    <citation type="submission" date="2012-01" db="EMBL/GenBank/DDBJ databases">
        <title>Complete sequence of plasmid of Thermobacillus composti KWC4.</title>
        <authorList>
            <person name="Lucas S."/>
            <person name="Han J."/>
            <person name="Lapidus A."/>
            <person name="Cheng J.-F."/>
            <person name="Goodwin L."/>
            <person name="Pitluck S."/>
            <person name="Peters L."/>
            <person name="Ovchinnikova G."/>
            <person name="Teshima H."/>
            <person name="Detter J.C."/>
            <person name="Han C."/>
            <person name="Tapia R."/>
            <person name="Land M."/>
            <person name="Hauser L."/>
            <person name="Kyrpides N."/>
            <person name="Ivanova N."/>
            <person name="Pagani I."/>
            <person name="Anderson I."/>
            <person name="Woyke T."/>
        </authorList>
    </citation>
    <scope>NUCLEOTIDE SEQUENCE [LARGE SCALE GENOMIC DNA]</scope>
    <source>
        <strain evidence="2">DSM 18247 / JCM 13945 / KWC4</strain>
        <plasmid evidence="2">Plasmid pTHECO01</plasmid>
    </source>
</reference>
<evidence type="ECO:0000313" key="1">
    <source>
        <dbReference type="EMBL" id="AGA60061.1"/>
    </source>
</evidence>
<dbReference type="AlphaFoldDB" id="L0EJU5"/>
<keyword evidence="1" id="KW-0614">Plasmid</keyword>
<dbReference type="InterPro" id="IPR035069">
    <property type="entry name" value="TTHA1013/TTHA0281-like"/>
</dbReference>
<keyword evidence="2" id="KW-1185">Reference proteome</keyword>
<geneLocation type="plasmid" evidence="1 2">
    <name>pTHECO01</name>
</geneLocation>
<organism evidence="1 2">
    <name type="scientific">Thermobacillus composti (strain DSM 18247 / JCM 13945 / KWC4)</name>
    <dbReference type="NCBI Taxonomy" id="717605"/>
    <lineage>
        <taxon>Bacteria</taxon>
        <taxon>Bacillati</taxon>
        <taxon>Bacillota</taxon>
        <taxon>Bacilli</taxon>
        <taxon>Bacillales</taxon>
        <taxon>Paenibacillaceae</taxon>
        <taxon>Thermobacillus</taxon>
    </lineage>
</organism>
<evidence type="ECO:0008006" key="3">
    <source>
        <dbReference type="Google" id="ProtNLM"/>
    </source>
</evidence>
<dbReference type="EMBL" id="CP003256">
    <property type="protein sequence ID" value="AGA60061.1"/>
    <property type="molecule type" value="Genomic_DNA"/>
</dbReference>
<dbReference type="RefSeq" id="WP_015256773.1">
    <property type="nucleotide sequence ID" value="NC_019898.1"/>
</dbReference>
<evidence type="ECO:0000313" key="2">
    <source>
        <dbReference type="Proteomes" id="UP000010795"/>
    </source>
</evidence>
<dbReference type="eggNOG" id="COG1598">
    <property type="taxonomic scope" value="Bacteria"/>
</dbReference>
<dbReference type="OrthoDB" id="2661152at2"/>
<dbReference type="Gene3D" id="3.30.160.250">
    <property type="match status" value="1"/>
</dbReference>
<dbReference type="KEGG" id="tco:Theco_4060"/>
<proteinExistence type="predicted"/>
<sequence>MPEVPLQFTVLLEGDYASNNYCAYIPELRLNAIGDTKEEAISNAKEAIERMLAEQKKKGKSIKTFSAEVISLTVNLD</sequence>
<protein>
    <recommendedName>
        <fullName evidence="3">HicB-like antitoxin of toxin-antitoxin system domain-containing protein</fullName>
    </recommendedName>
</protein>